<keyword evidence="3" id="KW-1185">Reference proteome</keyword>
<reference evidence="3" key="1">
    <citation type="submission" date="2013-09" db="EMBL/GenBank/DDBJ databases">
        <title>Corchorus olitorius genome sequencing.</title>
        <authorList>
            <person name="Alam M."/>
            <person name="Haque M.S."/>
            <person name="Islam M.S."/>
            <person name="Emdad E.M."/>
            <person name="Islam M.M."/>
            <person name="Ahmed B."/>
            <person name="Halim A."/>
            <person name="Hossen Q.M.M."/>
            <person name="Hossain M.Z."/>
            <person name="Ahmed R."/>
            <person name="Khan M.M."/>
            <person name="Islam R."/>
            <person name="Rashid M.M."/>
            <person name="Khan S.A."/>
            <person name="Rahman M.S."/>
            <person name="Alam M."/>
            <person name="Yahiya A.S."/>
            <person name="Khan M.S."/>
            <person name="Azam M.S."/>
            <person name="Haque T."/>
            <person name="Lashkar M.Z.H."/>
            <person name="Akhand A.I."/>
            <person name="Morshed G."/>
            <person name="Roy S."/>
            <person name="Uddin K.S."/>
            <person name="Rabeya T."/>
            <person name="Hossain A.S."/>
            <person name="Chowdhury A."/>
            <person name="Snigdha A.R."/>
            <person name="Mortoza M.S."/>
            <person name="Matin S.A."/>
            <person name="Hoque S.M.E."/>
            <person name="Islam M.K."/>
            <person name="Roy D.K."/>
            <person name="Haider R."/>
            <person name="Moosa M.M."/>
            <person name="Elias S.M."/>
            <person name="Hasan A.M."/>
            <person name="Jahan S."/>
            <person name="Shafiuddin M."/>
            <person name="Mahmood N."/>
            <person name="Shommy N.S."/>
        </authorList>
    </citation>
    <scope>NUCLEOTIDE SEQUENCE [LARGE SCALE GENOMIC DNA]</scope>
    <source>
        <strain evidence="3">cv. O-4</strain>
    </source>
</reference>
<protein>
    <submittedName>
        <fullName evidence="2">Uncharacterized protein</fullName>
    </submittedName>
</protein>
<evidence type="ECO:0000313" key="3">
    <source>
        <dbReference type="Proteomes" id="UP000187203"/>
    </source>
</evidence>
<gene>
    <name evidence="2" type="ORF">COLO4_28106</name>
</gene>
<dbReference type="Proteomes" id="UP000187203">
    <property type="component" value="Unassembled WGS sequence"/>
</dbReference>
<sequence>MEEDYVRRYPTAKGDDGYGLKWLKNEFARSNAKFDSCMSILNVLMEDVKFIKNRLLDGSERNEFGRNRCNMEDRNFSRENVWTAYEDEGIPRTDEEHGVREDFKNSVPHVGYDFSYPQKDFGVHGHDQFGSYQSTPPKKESNKKEKKKRRPNGWASKKSSPQGRSNRQIVRINIEDEVDNRKEDDDLCSPRHPSRFVFTPPLRRQRKPKCREGLILNKVPMETPKKRTSKLWHGEEVFNEPMSTDRSTPTYNDHDPIFDKSYSMTSFEYVLGRRMLMNQYTNIRPAMVVVEYERQYANVNWRSSLTLRPDGLICESVSNGLYLVECGMYVMKFMSSRLVGEFAYKSVTCNGANDRFFLVGLLANSNLNIYRDMILAALDINDPIENVDGTRC</sequence>
<dbReference type="AlphaFoldDB" id="A0A1R3HMW4"/>
<accession>A0A1R3HMW4</accession>
<proteinExistence type="predicted"/>
<evidence type="ECO:0000256" key="1">
    <source>
        <dbReference type="SAM" id="MobiDB-lite"/>
    </source>
</evidence>
<dbReference type="EMBL" id="AWUE01019753">
    <property type="protein sequence ID" value="OMO71685.1"/>
    <property type="molecule type" value="Genomic_DNA"/>
</dbReference>
<comment type="caution">
    <text evidence="2">The sequence shown here is derived from an EMBL/GenBank/DDBJ whole genome shotgun (WGS) entry which is preliminary data.</text>
</comment>
<organism evidence="2 3">
    <name type="scientific">Corchorus olitorius</name>
    <dbReference type="NCBI Taxonomy" id="93759"/>
    <lineage>
        <taxon>Eukaryota</taxon>
        <taxon>Viridiplantae</taxon>
        <taxon>Streptophyta</taxon>
        <taxon>Embryophyta</taxon>
        <taxon>Tracheophyta</taxon>
        <taxon>Spermatophyta</taxon>
        <taxon>Magnoliopsida</taxon>
        <taxon>eudicotyledons</taxon>
        <taxon>Gunneridae</taxon>
        <taxon>Pentapetalae</taxon>
        <taxon>rosids</taxon>
        <taxon>malvids</taxon>
        <taxon>Malvales</taxon>
        <taxon>Malvaceae</taxon>
        <taxon>Grewioideae</taxon>
        <taxon>Apeibeae</taxon>
        <taxon>Corchorus</taxon>
    </lineage>
</organism>
<feature type="region of interest" description="Disordered" evidence="1">
    <location>
        <begin position="125"/>
        <end position="198"/>
    </location>
</feature>
<evidence type="ECO:0000313" key="2">
    <source>
        <dbReference type="EMBL" id="OMO71685.1"/>
    </source>
</evidence>
<feature type="compositionally biased region" description="Polar residues" evidence="1">
    <location>
        <begin position="157"/>
        <end position="168"/>
    </location>
</feature>
<name>A0A1R3HMW4_9ROSI</name>